<dbReference type="AlphaFoldDB" id="A0A915I0A4"/>
<protein>
    <submittedName>
        <fullName evidence="2">Uncharacterized protein</fullName>
    </submittedName>
</protein>
<evidence type="ECO:0000313" key="1">
    <source>
        <dbReference type="Proteomes" id="UP000887565"/>
    </source>
</evidence>
<evidence type="ECO:0000313" key="2">
    <source>
        <dbReference type="WBParaSite" id="nRc.2.0.1.t07258-RA"/>
    </source>
</evidence>
<reference evidence="2" key="1">
    <citation type="submission" date="2022-11" db="UniProtKB">
        <authorList>
            <consortium name="WormBaseParasite"/>
        </authorList>
    </citation>
    <scope>IDENTIFICATION</scope>
</reference>
<dbReference type="WBParaSite" id="nRc.2.0.1.t07258-RA">
    <property type="protein sequence ID" value="nRc.2.0.1.t07258-RA"/>
    <property type="gene ID" value="nRc.2.0.1.g07258"/>
</dbReference>
<organism evidence="1 2">
    <name type="scientific">Romanomermis culicivorax</name>
    <name type="common">Nematode worm</name>
    <dbReference type="NCBI Taxonomy" id="13658"/>
    <lineage>
        <taxon>Eukaryota</taxon>
        <taxon>Metazoa</taxon>
        <taxon>Ecdysozoa</taxon>
        <taxon>Nematoda</taxon>
        <taxon>Enoplea</taxon>
        <taxon>Dorylaimia</taxon>
        <taxon>Mermithida</taxon>
        <taxon>Mermithoidea</taxon>
        <taxon>Mermithidae</taxon>
        <taxon>Romanomermis</taxon>
    </lineage>
</organism>
<accession>A0A915I0A4</accession>
<sequence>MGDAHGPTKATVSRALQRVVEAINDQLFQTMDISNMPCVIGCIDGTATPFENEKQYVHGYGQHSINTMTTIYYNLKKQLKKHCLLTLDTMQKTSDASGTGTDTGTKVVPVPQRKLSFGKNLQNQFQLEALALYLTPLDPLLTSLDQYPVFEFLLECENVK</sequence>
<keyword evidence="1" id="KW-1185">Reference proteome</keyword>
<proteinExistence type="predicted"/>
<dbReference type="Proteomes" id="UP000887565">
    <property type="component" value="Unplaced"/>
</dbReference>
<name>A0A915I0A4_ROMCU</name>